<dbReference type="AlphaFoldDB" id="A0A8B9PSC0"/>
<protein>
    <recommendedName>
        <fullName evidence="9">Sushi domain-containing protein</fullName>
    </recommendedName>
</protein>
<dbReference type="Proteomes" id="UP000694424">
    <property type="component" value="Unplaced"/>
</dbReference>
<dbReference type="SUPFAM" id="SSF57535">
    <property type="entry name" value="Complement control module/SCR domain"/>
    <property type="match status" value="4"/>
</dbReference>
<keyword evidence="3" id="KW-0677">Repeat</keyword>
<feature type="domain" description="Sushi" evidence="9">
    <location>
        <begin position="46"/>
        <end position="107"/>
    </location>
</feature>
<evidence type="ECO:0000256" key="2">
    <source>
        <dbReference type="ARBA" id="ARBA00022729"/>
    </source>
</evidence>
<evidence type="ECO:0000313" key="11">
    <source>
        <dbReference type="Proteomes" id="UP000694424"/>
    </source>
</evidence>
<evidence type="ECO:0000259" key="9">
    <source>
        <dbReference type="PROSITE" id="PS50923"/>
    </source>
</evidence>
<evidence type="ECO:0000256" key="6">
    <source>
        <dbReference type="PROSITE-ProRule" id="PRU00302"/>
    </source>
</evidence>
<dbReference type="PANTHER" id="PTHR19325">
    <property type="entry name" value="COMPLEMENT COMPONENT-RELATED SUSHI DOMAIN-CONTAINING"/>
    <property type="match status" value="1"/>
</dbReference>
<dbReference type="FunFam" id="2.10.70.10:FF:000014">
    <property type="entry name" value="Membrane cofactor protein"/>
    <property type="match status" value="1"/>
</dbReference>
<feature type="transmembrane region" description="Helical" evidence="8">
    <location>
        <begin position="353"/>
        <end position="377"/>
    </location>
</feature>
<feature type="domain" description="Sushi" evidence="9">
    <location>
        <begin position="229"/>
        <end position="293"/>
    </location>
</feature>
<evidence type="ECO:0000313" key="10">
    <source>
        <dbReference type="Ensembl" id="ENSAOWP00000014031.1"/>
    </source>
</evidence>
<feature type="disulfide bond" evidence="6">
    <location>
        <begin position="231"/>
        <end position="274"/>
    </location>
</feature>
<dbReference type="InterPro" id="IPR000436">
    <property type="entry name" value="Sushi_SCR_CCP_dom"/>
</dbReference>
<keyword evidence="8" id="KW-0812">Transmembrane</keyword>
<reference evidence="10" key="2">
    <citation type="submission" date="2025-09" db="UniProtKB">
        <authorList>
            <consortium name="Ensembl"/>
        </authorList>
    </citation>
    <scope>IDENTIFICATION</scope>
</reference>
<name>A0A8B9PSC0_APTOW</name>
<evidence type="ECO:0000256" key="7">
    <source>
        <dbReference type="SAM" id="MobiDB-lite"/>
    </source>
</evidence>
<accession>A0A8B9PSC0</accession>
<dbReference type="InterPro" id="IPR035976">
    <property type="entry name" value="Sushi/SCR/CCP_sf"/>
</dbReference>
<dbReference type="CDD" id="cd00033">
    <property type="entry name" value="CCP"/>
    <property type="match status" value="3"/>
</dbReference>
<sequence>MKPREPGRGKQRVGTSGQASVAVTRGSRHPALLLGLLGLLRLPAAGDCGPPPRVTHAKPSGANLTGSFPVGSKVTYTCLEGTIKLPGRSDTVECLPGPRWSELSELCDRSCATPTRLWFAALSEKDKWRNFYPVGITVSYFCRPGYENITESSPTSTCLQNLTWSQAPELCKSEYPWDKILFSISGQLLKLLFSCVFSLRYKLSGRHFIQCQLKGDNVEWSKFPTCELITCSPPPQIINGKHDGEGVEKFAYNSTVTYNCDSGFQLSGNVSIHCTSTDKINGVWSGAAPECKGGYHFSLVFIMSLVFSMHELNILWLPDTSFVFFTFGASGSEIRFDCIGLLLKIFILYQMHFFSYVSCFFALALLGTWLNPVLTILKSKR</sequence>
<keyword evidence="2" id="KW-0732">Signal</keyword>
<dbReference type="Gene3D" id="2.10.70.10">
    <property type="entry name" value="Complement Module, domain 1"/>
    <property type="match status" value="4"/>
</dbReference>
<dbReference type="PROSITE" id="PS50923">
    <property type="entry name" value="SUSHI"/>
    <property type="match status" value="3"/>
</dbReference>
<evidence type="ECO:0000256" key="5">
    <source>
        <dbReference type="ARBA" id="ARBA00023180"/>
    </source>
</evidence>
<dbReference type="Ensembl" id="ENSAOWT00000015923.1">
    <property type="protein sequence ID" value="ENSAOWP00000014031.1"/>
    <property type="gene ID" value="ENSAOWG00000009557.1"/>
</dbReference>
<feature type="domain" description="Sushi" evidence="9">
    <location>
        <begin position="109"/>
        <end position="173"/>
    </location>
</feature>
<dbReference type="InterPro" id="IPR050350">
    <property type="entry name" value="Compl-Cell_Adhes-Reg"/>
</dbReference>
<dbReference type="SMART" id="SM00032">
    <property type="entry name" value="CCP"/>
    <property type="match status" value="3"/>
</dbReference>
<reference evidence="10" key="1">
    <citation type="submission" date="2025-08" db="UniProtKB">
        <authorList>
            <consortium name="Ensembl"/>
        </authorList>
    </citation>
    <scope>IDENTIFICATION</scope>
</reference>
<evidence type="ECO:0000256" key="3">
    <source>
        <dbReference type="ARBA" id="ARBA00022737"/>
    </source>
</evidence>
<keyword evidence="5" id="KW-0325">Glycoprotein</keyword>
<dbReference type="PANTHER" id="PTHR19325:SF570">
    <property type="entry name" value="COMPLEMENT COMPONENT 4 BINDING PROTEIN, MEMBRANE"/>
    <property type="match status" value="1"/>
</dbReference>
<keyword evidence="8" id="KW-0472">Membrane</keyword>
<evidence type="ECO:0000256" key="1">
    <source>
        <dbReference type="ARBA" id="ARBA00022659"/>
    </source>
</evidence>
<keyword evidence="11" id="KW-1185">Reference proteome</keyword>
<evidence type="ECO:0000256" key="8">
    <source>
        <dbReference type="SAM" id="Phobius"/>
    </source>
</evidence>
<comment type="caution">
    <text evidence="6">Lacks conserved residue(s) required for the propagation of feature annotation.</text>
</comment>
<keyword evidence="8" id="KW-1133">Transmembrane helix</keyword>
<keyword evidence="4 6" id="KW-1015">Disulfide bond</keyword>
<evidence type="ECO:0000256" key="4">
    <source>
        <dbReference type="ARBA" id="ARBA00023157"/>
    </source>
</evidence>
<proteinExistence type="predicted"/>
<dbReference type="Pfam" id="PF00084">
    <property type="entry name" value="Sushi"/>
    <property type="match status" value="3"/>
</dbReference>
<keyword evidence="1 6" id="KW-0768">Sushi</keyword>
<organism evidence="10 11">
    <name type="scientific">Apteryx owenii</name>
    <name type="common">Little spotted kiwi</name>
    <dbReference type="NCBI Taxonomy" id="8824"/>
    <lineage>
        <taxon>Eukaryota</taxon>
        <taxon>Metazoa</taxon>
        <taxon>Chordata</taxon>
        <taxon>Craniata</taxon>
        <taxon>Vertebrata</taxon>
        <taxon>Euteleostomi</taxon>
        <taxon>Archelosauria</taxon>
        <taxon>Archosauria</taxon>
        <taxon>Dinosauria</taxon>
        <taxon>Saurischia</taxon>
        <taxon>Theropoda</taxon>
        <taxon>Coelurosauria</taxon>
        <taxon>Aves</taxon>
        <taxon>Palaeognathae</taxon>
        <taxon>Apterygiformes</taxon>
        <taxon>Apterygidae</taxon>
        <taxon>Apteryx</taxon>
    </lineage>
</organism>
<feature type="region of interest" description="Disordered" evidence="7">
    <location>
        <begin position="1"/>
        <end position="22"/>
    </location>
</feature>